<gene>
    <name evidence="2" type="ORF">F6X53_03590</name>
</gene>
<accession>A0A6L3T3J5</accession>
<evidence type="ECO:0000313" key="3">
    <source>
        <dbReference type="Proteomes" id="UP000474159"/>
    </source>
</evidence>
<sequence length="91" mass="9751">MAGRFRVDQSLIALRQVGHRRLVLRRGNAGPRNPAGPSLGLTMGRGRDHAGWIAPADAADITVERGRIGRHQKAPCTGSVLPDDQAHPLDS</sequence>
<dbReference type="EMBL" id="VZZK01000002">
    <property type="protein sequence ID" value="KAB1081399.1"/>
    <property type="molecule type" value="Genomic_DNA"/>
</dbReference>
<dbReference type="RefSeq" id="WP_150997299.1">
    <property type="nucleotide sequence ID" value="NZ_BPQY01000160.1"/>
</dbReference>
<keyword evidence="3" id="KW-1185">Reference proteome</keyword>
<dbReference type="AlphaFoldDB" id="A0A6L3T3J5"/>
<dbReference type="Proteomes" id="UP000474159">
    <property type="component" value="Unassembled WGS sequence"/>
</dbReference>
<evidence type="ECO:0000256" key="1">
    <source>
        <dbReference type="SAM" id="MobiDB-lite"/>
    </source>
</evidence>
<organism evidence="2 3">
    <name type="scientific">Methylobacterium soli</name>
    <dbReference type="NCBI Taxonomy" id="553447"/>
    <lineage>
        <taxon>Bacteria</taxon>
        <taxon>Pseudomonadati</taxon>
        <taxon>Pseudomonadota</taxon>
        <taxon>Alphaproteobacteria</taxon>
        <taxon>Hyphomicrobiales</taxon>
        <taxon>Methylobacteriaceae</taxon>
        <taxon>Methylobacterium</taxon>
    </lineage>
</organism>
<feature type="region of interest" description="Disordered" evidence="1">
    <location>
        <begin position="69"/>
        <end position="91"/>
    </location>
</feature>
<comment type="caution">
    <text evidence="2">The sequence shown here is derived from an EMBL/GenBank/DDBJ whole genome shotgun (WGS) entry which is preliminary data.</text>
</comment>
<evidence type="ECO:0000313" key="2">
    <source>
        <dbReference type="EMBL" id="KAB1081399.1"/>
    </source>
</evidence>
<feature type="region of interest" description="Disordered" evidence="1">
    <location>
        <begin position="25"/>
        <end position="46"/>
    </location>
</feature>
<protein>
    <submittedName>
        <fullName evidence="2">Uncharacterized protein</fullName>
    </submittedName>
</protein>
<reference evidence="2 3" key="1">
    <citation type="submission" date="2019-09" db="EMBL/GenBank/DDBJ databases">
        <title>YIM 48816 draft genome.</title>
        <authorList>
            <person name="Jiang L."/>
        </authorList>
    </citation>
    <scope>NUCLEOTIDE SEQUENCE [LARGE SCALE GENOMIC DNA]</scope>
    <source>
        <strain evidence="2 3">YIM 48816</strain>
    </source>
</reference>
<proteinExistence type="predicted"/>
<name>A0A6L3T3J5_9HYPH</name>